<gene>
    <name evidence="5" type="primary">cst3</name>
</gene>
<dbReference type="CDD" id="cd00042">
    <property type="entry name" value="CY"/>
    <property type="match status" value="1"/>
</dbReference>
<dbReference type="Gene3D" id="3.10.450.10">
    <property type="match status" value="1"/>
</dbReference>
<dbReference type="PROSITE" id="PS00287">
    <property type="entry name" value="CYSTATIN"/>
    <property type="match status" value="1"/>
</dbReference>
<evidence type="ECO:0000256" key="3">
    <source>
        <dbReference type="SAM" id="SignalP"/>
    </source>
</evidence>
<dbReference type="SMART" id="SM00043">
    <property type="entry name" value="CY"/>
    <property type="match status" value="1"/>
</dbReference>
<dbReference type="AlphaFoldDB" id="A0A673BQN6"/>
<dbReference type="GO" id="GO:0005615">
    <property type="term" value="C:extracellular space"/>
    <property type="evidence" value="ECO:0007669"/>
    <property type="project" value="TreeGrafter"/>
</dbReference>
<evidence type="ECO:0000259" key="4">
    <source>
        <dbReference type="SMART" id="SM00043"/>
    </source>
</evidence>
<proteinExistence type="inferred from homology"/>
<dbReference type="PANTHER" id="PTHR46186">
    <property type="entry name" value="CYSTATIN"/>
    <property type="match status" value="1"/>
</dbReference>
<evidence type="ECO:0000256" key="1">
    <source>
        <dbReference type="ARBA" id="ARBA00009403"/>
    </source>
</evidence>
<feature type="chain" id="PRO_5025541570" evidence="3">
    <location>
        <begin position="23"/>
        <end position="132"/>
    </location>
</feature>
<dbReference type="InterPro" id="IPR018073">
    <property type="entry name" value="Prot_inh_cystat_CS"/>
</dbReference>
<organism evidence="5 6">
    <name type="scientific">Sphaeramia orbicularis</name>
    <name type="common">orbiculate cardinalfish</name>
    <dbReference type="NCBI Taxonomy" id="375764"/>
    <lineage>
        <taxon>Eukaryota</taxon>
        <taxon>Metazoa</taxon>
        <taxon>Chordata</taxon>
        <taxon>Craniata</taxon>
        <taxon>Vertebrata</taxon>
        <taxon>Euteleostomi</taxon>
        <taxon>Actinopterygii</taxon>
        <taxon>Neopterygii</taxon>
        <taxon>Teleostei</taxon>
        <taxon>Neoteleostei</taxon>
        <taxon>Acanthomorphata</taxon>
        <taxon>Gobiaria</taxon>
        <taxon>Kurtiformes</taxon>
        <taxon>Apogonoidei</taxon>
        <taxon>Apogonidae</taxon>
        <taxon>Apogoninae</taxon>
        <taxon>Sphaeramia</taxon>
    </lineage>
</organism>
<protein>
    <submittedName>
        <fullName evidence="5">Cystatin-C-like</fullName>
    </submittedName>
</protein>
<feature type="signal peptide" evidence="3">
    <location>
        <begin position="1"/>
        <end position="22"/>
    </location>
</feature>
<accession>A0A673BQN6</accession>
<evidence type="ECO:0000256" key="2">
    <source>
        <dbReference type="ARBA" id="ARBA00023157"/>
    </source>
</evidence>
<dbReference type="Pfam" id="PF00031">
    <property type="entry name" value="Cystatin"/>
    <property type="match status" value="1"/>
</dbReference>
<dbReference type="PANTHER" id="PTHR46186:SF12">
    <property type="entry name" value="CYSTATIN C (AMYLOID ANGIOPATHY AND CEREBRAL HEMORRHAGE)-RELATED"/>
    <property type="match status" value="1"/>
</dbReference>
<keyword evidence="2" id="KW-1015">Disulfide bond</keyword>
<reference evidence="5" key="3">
    <citation type="submission" date="2025-09" db="UniProtKB">
        <authorList>
            <consortium name="Ensembl"/>
        </authorList>
    </citation>
    <scope>IDENTIFICATION</scope>
</reference>
<dbReference type="InterPro" id="IPR000010">
    <property type="entry name" value="Cystatin_dom"/>
</dbReference>
<feature type="domain" description="Cystatin" evidence="4">
    <location>
        <begin position="24"/>
        <end position="132"/>
    </location>
</feature>
<comment type="similarity">
    <text evidence="1">Belongs to the cystatin family.</text>
</comment>
<dbReference type="FunCoup" id="A0A673BQN6">
    <property type="interactions" value="332"/>
</dbReference>
<name>A0A673BQN6_9TELE</name>
<dbReference type="Proteomes" id="UP000472271">
    <property type="component" value="Chromosome 15"/>
</dbReference>
<dbReference type="FunFam" id="3.10.450.10:FF:000004">
    <property type="entry name" value="Cystatin C"/>
    <property type="match status" value="1"/>
</dbReference>
<keyword evidence="3" id="KW-0732">Signal</keyword>
<reference evidence="5" key="1">
    <citation type="submission" date="2019-06" db="EMBL/GenBank/DDBJ databases">
        <authorList>
            <consortium name="Wellcome Sanger Institute Data Sharing"/>
        </authorList>
    </citation>
    <scope>NUCLEOTIDE SEQUENCE [LARGE SCALE GENOMIC DNA]</scope>
</reference>
<evidence type="ECO:0000313" key="5">
    <source>
        <dbReference type="Ensembl" id="ENSSORP00005042937.1"/>
    </source>
</evidence>
<dbReference type="Ensembl" id="ENSSORT00005044027.1">
    <property type="protein sequence ID" value="ENSSORP00005042937.1"/>
    <property type="gene ID" value="ENSSORG00005019865.1"/>
</dbReference>
<dbReference type="GO" id="GO:0005737">
    <property type="term" value="C:cytoplasm"/>
    <property type="evidence" value="ECO:0007669"/>
    <property type="project" value="TreeGrafter"/>
</dbReference>
<dbReference type="InterPro" id="IPR046350">
    <property type="entry name" value="Cystatin_sf"/>
</dbReference>
<dbReference type="SUPFAM" id="SSF54403">
    <property type="entry name" value="Cystatin/monellin"/>
    <property type="match status" value="1"/>
</dbReference>
<dbReference type="GO" id="GO:0004869">
    <property type="term" value="F:cysteine-type endopeptidase inhibitor activity"/>
    <property type="evidence" value="ECO:0007669"/>
    <property type="project" value="InterPro"/>
</dbReference>
<dbReference type="GO" id="GO:0031982">
    <property type="term" value="C:vesicle"/>
    <property type="evidence" value="ECO:0007669"/>
    <property type="project" value="TreeGrafter"/>
</dbReference>
<dbReference type="InParanoid" id="A0A673BQN6"/>
<keyword evidence="6" id="KW-1185">Reference proteome</keyword>
<sequence>MTPKFAFPVFVAVFAVVGISLGSLMPGGRMDVDVNDPGVQNAVNFAVVQHNRGTNDMYLHQAAEVVKAQRQVVAGMKYIITVKMAKTNCRKDRPNEVCAIHENPENAQPYQCEFTVWSRPWENFLQLVETKC</sequence>
<evidence type="ECO:0000313" key="6">
    <source>
        <dbReference type="Proteomes" id="UP000472271"/>
    </source>
</evidence>
<reference evidence="5" key="2">
    <citation type="submission" date="2025-08" db="UniProtKB">
        <authorList>
            <consortium name="Ensembl"/>
        </authorList>
    </citation>
    <scope>IDENTIFICATION</scope>
</reference>